<dbReference type="AlphaFoldDB" id="A0A202E4C0"/>
<dbReference type="Proteomes" id="UP000196084">
    <property type="component" value="Unassembled WGS sequence"/>
</dbReference>
<keyword evidence="4" id="KW-1185">Reference proteome</keyword>
<dbReference type="Pfam" id="PF26452">
    <property type="entry name" value="DUF8131"/>
    <property type="match status" value="1"/>
</dbReference>
<reference evidence="3 4" key="1">
    <citation type="submission" date="2017-02" db="EMBL/GenBank/DDBJ databases">
        <title>Natronthermophilus aegyptiacus gen. nov.,sp. nov., an aerobic, extremely halophilic alkalithermophilic archaeon isolated from the athalassohaline Wadi An Natrun, Egypt.</title>
        <authorList>
            <person name="Zhao B."/>
        </authorList>
    </citation>
    <scope>NUCLEOTIDE SEQUENCE [LARGE SCALE GENOMIC DNA]</scope>
    <source>
        <strain evidence="3 4">CGMCC 1.3597</strain>
    </source>
</reference>
<sequence>MVLEALTPRHSLPVGLLALIPVAWFGFGRSATSGFVAAVNVILILACLYVAFTPVPDHHDHGSNGTSP</sequence>
<feature type="domain" description="DUF8131" evidence="2">
    <location>
        <begin position="4"/>
        <end position="65"/>
    </location>
</feature>
<gene>
    <name evidence="3" type="ORF">B2G88_16830</name>
</gene>
<keyword evidence="1" id="KW-0812">Transmembrane</keyword>
<evidence type="ECO:0000259" key="2">
    <source>
        <dbReference type="Pfam" id="PF26452"/>
    </source>
</evidence>
<protein>
    <submittedName>
        <fullName evidence="3">Cytochrome-ba3 oxidase subunit</fullName>
    </submittedName>
</protein>
<evidence type="ECO:0000313" key="4">
    <source>
        <dbReference type="Proteomes" id="UP000196084"/>
    </source>
</evidence>
<feature type="transmembrane region" description="Helical" evidence="1">
    <location>
        <begin position="35"/>
        <end position="52"/>
    </location>
</feature>
<proteinExistence type="predicted"/>
<feature type="transmembrane region" description="Helical" evidence="1">
    <location>
        <begin position="12"/>
        <end position="28"/>
    </location>
</feature>
<keyword evidence="1" id="KW-1133">Transmembrane helix</keyword>
<evidence type="ECO:0000256" key="1">
    <source>
        <dbReference type="SAM" id="Phobius"/>
    </source>
</evidence>
<accession>A0A202E4C0</accession>
<name>A0A202E4C0_9EURY</name>
<dbReference type="EMBL" id="MWPH01000004">
    <property type="protein sequence ID" value="OVE83079.1"/>
    <property type="molecule type" value="Genomic_DNA"/>
</dbReference>
<evidence type="ECO:0000313" key="3">
    <source>
        <dbReference type="EMBL" id="OVE83079.1"/>
    </source>
</evidence>
<keyword evidence="1" id="KW-0472">Membrane</keyword>
<organism evidence="3 4">
    <name type="scientific">Natronolimnobius baerhuensis</name>
    <dbReference type="NCBI Taxonomy" id="253108"/>
    <lineage>
        <taxon>Archaea</taxon>
        <taxon>Methanobacteriati</taxon>
        <taxon>Methanobacteriota</taxon>
        <taxon>Stenosarchaea group</taxon>
        <taxon>Halobacteria</taxon>
        <taxon>Halobacteriales</taxon>
        <taxon>Natrialbaceae</taxon>
        <taxon>Natronolimnobius</taxon>
    </lineage>
</organism>
<comment type="caution">
    <text evidence="3">The sequence shown here is derived from an EMBL/GenBank/DDBJ whole genome shotgun (WGS) entry which is preliminary data.</text>
</comment>
<dbReference type="InterPro" id="IPR058444">
    <property type="entry name" value="DUF8131"/>
</dbReference>